<protein>
    <recommendedName>
        <fullName evidence="7">GTD-binding domain-containing protein</fullName>
    </recommendedName>
</protein>
<reference evidence="8 9" key="1">
    <citation type="journal article" date="2013" name="Proc. Natl. Acad. Sci. U.S.A.">
        <title>Fine-scale variation in meiotic recombination in Mimulus inferred from population shotgun sequencing.</title>
        <authorList>
            <person name="Hellsten U."/>
            <person name="Wright K.M."/>
            <person name="Jenkins J."/>
            <person name="Shu S."/>
            <person name="Yuan Y."/>
            <person name="Wessler S.R."/>
            <person name="Schmutz J."/>
            <person name="Willis J.H."/>
            <person name="Rokhsar D.S."/>
        </authorList>
    </citation>
    <scope>NUCLEOTIDE SEQUENCE [LARGE SCALE GENOMIC DNA]</scope>
    <source>
        <strain evidence="9">cv. DUN x IM62</strain>
    </source>
</reference>
<dbReference type="GO" id="GO:0080115">
    <property type="term" value="F:myosin XI tail binding"/>
    <property type="evidence" value="ECO:0007669"/>
    <property type="project" value="UniProtKB-ARBA"/>
</dbReference>
<feature type="compositionally biased region" description="Basic and acidic residues" evidence="6">
    <location>
        <begin position="639"/>
        <end position="648"/>
    </location>
</feature>
<dbReference type="Proteomes" id="UP000030748">
    <property type="component" value="Unassembled WGS sequence"/>
</dbReference>
<feature type="compositionally biased region" description="Basic and acidic residues" evidence="6">
    <location>
        <begin position="414"/>
        <end position="423"/>
    </location>
</feature>
<evidence type="ECO:0000256" key="5">
    <source>
        <dbReference type="SAM" id="Coils"/>
    </source>
</evidence>
<evidence type="ECO:0000256" key="1">
    <source>
        <dbReference type="ARBA" id="ARBA00004167"/>
    </source>
</evidence>
<organism evidence="8 9">
    <name type="scientific">Erythranthe guttata</name>
    <name type="common">Yellow monkey flower</name>
    <name type="synonym">Mimulus guttatus</name>
    <dbReference type="NCBI Taxonomy" id="4155"/>
    <lineage>
        <taxon>Eukaryota</taxon>
        <taxon>Viridiplantae</taxon>
        <taxon>Streptophyta</taxon>
        <taxon>Embryophyta</taxon>
        <taxon>Tracheophyta</taxon>
        <taxon>Spermatophyta</taxon>
        <taxon>Magnoliopsida</taxon>
        <taxon>eudicotyledons</taxon>
        <taxon>Gunneridae</taxon>
        <taxon>Pentapetalae</taxon>
        <taxon>asterids</taxon>
        <taxon>lamiids</taxon>
        <taxon>Lamiales</taxon>
        <taxon>Phrymaceae</taxon>
        <taxon>Erythranthe</taxon>
    </lineage>
</organism>
<evidence type="ECO:0000256" key="2">
    <source>
        <dbReference type="ARBA" id="ARBA00022692"/>
    </source>
</evidence>
<dbReference type="PANTHER" id="PTHR31448">
    <property type="entry name" value="MYOSIN-BINDING PROTEIN 2"/>
    <property type="match status" value="1"/>
</dbReference>
<feature type="region of interest" description="Disordered" evidence="6">
    <location>
        <begin position="639"/>
        <end position="666"/>
    </location>
</feature>
<dbReference type="AlphaFoldDB" id="A0A022S2L9"/>
<keyword evidence="3" id="KW-1133">Transmembrane helix</keyword>
<dbReference type="Pfam" id="PF04576">
    <property type="entry name" value="Zein-binding"/>
    <property type="match status" value="1"/>
</dbReference>
<evidence type="ECO:0000256" key="4">
    <source>
        <dbReference type="ARBA" id="ARBA00023136"/>
    </source>
</evidence>
<evidence type="ECO:0000313" key="8">
    <source>
        <dbReference type="EMBL" id="EYU46486.1"/>
    </source>
</evidence>
<keyword evidence="2" id="KW-0812">Transmembrane</keyword>
<feature type="region of interest" description="Disordered" evidence="6">
    <location>
        <begin position="403"/>
        <end position="429"/>
    </location>
</feature>
<feature type="domain" description="GTD-binding" evidence="7">
    <location>
        <begin position="491"/>
        <end position="589"/>
    </location>
</feature>
<keyword evidence="5" id="KW-0175">Coiled coil</keyword>
<accession>A0A022S2L9</accession>
<dbReference type="PROSITE" id="PS51775">
    <property type="entry name" value="GTD_BINDING"/>
    <property type="match status" value="1"/>
</dbReference>
<dbReference type="EMBL" id="KI630171">
    <property type="protein sequence ID" value="EYU46486.1"/>
    <property type="molecule type" value="Genomic_DNA"/>
</dbReference>
<evidence type="ECO:0000313" key="9">
    <source>
        <dbReference type="Proteomes" id="UP000030748"/>
    </source>
</evidence>
<feature type="region of interest" description="Disordered" evidence="6">
    <location>
        <begin position="176"/>
        <end position="195"/>
    </location>
</feature>
<dbReference type="InterPro" id="IPR007656">
    <property type="entry name" value="GTD-bd"/>
</dbReference>
<keyword evidence="9" id="KW-1185">Reference proteome</keyword>
<feature type="coiled-coil region" evidence="5">
    <location>
        <begin position="497"/>
        <end position="591"/>
    </location>
</feature>
<keyword evidence="4" id="KW-0472">Membrane</keyword>
<dbReference type="GO" id="GO:0016020">
    <property type="term" value="C:membrane"/>
    <property type="evidence" value="ECO:0007669"/>
    <property type="project" value="UniProtKB-SubCell"/>
</dbReference>
<dbReference type="InterPro" id="IPR039306">
    <property type="entry name" value="MYOB"/>
</dbReference>
<dbReference type="PANTHER" id="PTHR31448:SF55">
    <property type="entry name" value="MYOSIN-BINDING PROTEIN 3-LIKE ISOFORM X1"/>
    <property type="match status" value="1"/>
</dbReference>
<sequence>MPAIEKKPHGFMTLLSSAASEWFLIFLLFMESALSYLLTRYAHYCELETPCLLCSRLDNCFWSLLCTHHRQEISTSVSCSAHSKFADIHSMCEECLIPIAAQNNKANPDSYKLLVGKLWVDVDRSVLQNLMLNKQIYRGSSDRRTCSCCGKMWRSKSNAERLLELSSSIGFGASKANVKPPLPRAPGRSRFSRRDSLKRLRDKFTGPMAHHSSSGNKDTLSHVGYTKLKISSDSDSEVPMSEEDDDAKSFAKSEYDVLFGRRSVPTPSNNNPSVLDHQPNLLDLSDKGKNLGEVVLEESCNNKTELISLYGDGPIETIVSDVCLPPHMSALSVLSELLSLCSVPPLSNDETVQKNINVGEEEREEDESLDKHIEADEGTLSNDVCFEQIKTCDSAQTDEYAKPLTHVSDSEVDSVSKNDKATTYEDSGTTPSQVVQLPVISVPLKKNETNYDSGTTAQVVQLPVISVPLKKNETNYDSSDGATLSDVEGENIVDRLKRQIEHDRTCMNSLYKDLEEERNASAIAANQAMAMITRLQEEKAALHMEALQYLRMMEEQAEYDLEALERANDLLADKEKELQDLEVEVEFYRNNFLDESEVVNNKISKSNGNCTPVNGLVLDFENEKIHILQCLRKLEKKLSNEESEDNNRRNKIVSLSNGTQTHDKENDTLSAVLEKEIAEVHDRLEALESDRSFLKYACELLRNGKDGFELVQEIARHLQEFRKMELTKR</sequence>
<dbReference type="STRING" id="4155.A0A022S2L9"/>
<proteinExistence type="predicted"/>
<comment type="subcellular location">
    <subcellularLocation>
        <location evidence="1">Membrane</location>
        <topology evidence="1">Single-pass membrane protein</topology>
    </subcellularLocation>
</comment>
<dbReference type="eggNOG" id="ENOG502QPSJ">
    <property type="taxonomic scope" value="Eukaryota"/>
</dbReference>
<evidence type="ECO:0000256" key="3">
    <source>
        <dbReference type="ARBA" id="ARBA00022989"/>
    </source>
</evidence>
<evidence type="ECO:0000259" key="7">
    <source>
        <dbReference type="PROSITE" id="PS51775"/>
    </source>
</evidence>
<evidence type="ECO:0000256" key="6">
    <source>
        <dbReference type="SAM" id="MobiDB-lite"/>
    </source>
</evidence>
<gene>
    <name evidence="8" type="ORF">MIMGU_mgv1a001994mg</name>
</gene>
<name>A0A022S2L9_ERYGU</name>